<dbReference type="SMART" id="SM00382">
    <property type="entry name" value="AAA"/>
    <property type="match status" value="1"/>
</dbReference>
<dbReference type="Gene3D" id="3.40.50.300">
    <property type="entry name" value="P-loop containing nucleotide triphosphate hydrolases"/>
    <property type="match status" value="1"/>
</dbReference>
<evidence type="ECO:0000259" key="10">
    <source>
        <dbReference type="PROSITE" id="PS50929"/>
    </source>
</evidence>
<feature type="compositionally biased region" description="Basic residues" evidence="7">
    <location>
        <begin position="312"/>
        <end position="324"/>
    </location>
</feature>
<protein>
    <submittedName>
        <fullName evidence="11">ABC transporter ATP-binding protein</fullName>
    </submittedName>
</protein>
<feature type="region of interest" description="Disordered" evidence="7">
    <location>
        <begin position="302"/>
        <end position="324"/>
    </location>
</feature>
<feature type="compositionally biased region" description="Low complexity" evidence="7">
    <location>
        <begin position="302"/>
        <end position="311"/>
    </location>
</feature>
<dbReference type="PROSITE" id="PS50929">
    <property type="entry name" value="ABC_TM1F"/>
    <property type="match status" value="1"/>
</dbReference>
<evidence type="ECO:0000256" key="3">
    <source>
        <dbReference type="ARBA" id="ARBA00022741"/>
    </source>
</evidence>
<keyword evidence="12" id="KW-1185">Reference proteome</keyword>
<sequence length="562" mass="60784">MLLGLVLILLAQVLDTAVIWLFKILIDDVLTPPDPGLFVPVAAAYAALTVGLGLVTFADEYLAAWVAEHFLHRIRMRVFAHLQSLPLSHFERRSPGDLVNRLTGDIAAIEDLMLSGSTQALADIFKIFLFTGVLFFLNWQLSLVALVALPLFGLLARLFATRGRRAAREVRRSSGSIASATEESLGNMALVQAYGLQHEQIARFGEQSRATRRAELLATRLRAMFASLTDLLEVGGILLILGFGLLQLVRGGLTLGGLLVFLVYLSQLYTPAHSLGGLSNSIFAAAAGAERIIELLDEEPHATPTAPTASRTTRHHRDAHRPVPHRHRGTQIEFDQVRFRYPLRDTDVLTDVSFRIAPGGSMAVVGPSGSGKSTLVRLLLRFDDPTGGVVRIDGRDVRDLDPAVVRAQMAVVLQETLLFDASISDNIRAGRLDAGPDEIETAARGAGAHEFIASLPAGYATRVGPRGRQLSGGQRQRIALARALLRDAPILILDEPTTGLDDRARDGLLVLLRSVTAGRTTLLISHDPRVAALADHTVHLEHGRAASIAPSPQAVHSQEARS</sequence>
<dbReference type="InterPro" id="IPR027417">
    <property type="entry name" value="P-loop_NTPase"/>
</dbReference>
<dbReference type="PROSITE" id="PS50893">
    <property type="entry name" value="ABC_TRANSPORTER_2"/>
    <property type="match status" value="1"/>
</dbReference>
<evidence type="ECO:0000256" key="4">
    <source>
        <dbReference type="ARBA" id="ARBA00022840"/>
    </source>
</evidence>
<feature type="domain" description="ABC transporter" evidence="9">
    <location>
        <begin position="332"/>
        <end position="560"/>
    </location>
</feature>
<dbReference type="PROSITE" id="PS00211">
    <property type="entry name" value="ABC_TRANSPORTER_1"/>
    <property type="match status" value="1"/>
</dbReference>
<proteinExistence type="predicted"/>
<dbReference type="InterPro" id="IPR036640">
    <property type="entry name" value="ABC1_TM_sf"/>
</dbReference>
<evidence type="ECO:0000256" key="7">
    <source>
        <dbReference type="SAM" id="MobiDB-lite"/>
    </source>
</evidence>
<evidence type="ECO:0000256" key="2">
    <source>
        <dbReference type="ARBA" id="ARBA00022692"/>
    </source>
</evidence>
<evidence type="ECO:0000256" key="6">
    <source>
        <dbReference type="ARBA" id="ARBA00023136"/>
    </source>
</evidence>
<dbReference type="SUPFAM" id="SSF90123">
    <property type="entry name" value="ABC transporter transmembrane region"/>
    <property type="match status" value="1"/>
</dbReference>
<evidence type="ECO:0000259" key="9">
    <source>
        <dbReference type="PROSITE" id="PS50893"/>
    </source>
</evidence>
<feature type="transmembrane region" description="Helical" evidence="8">
    <location>
        <begin position="252"/>
        <end position="270"/>
    </location>
</feature>
<evidence type="ECO:0000313" key="12">
    <source>
        <dbReference type="Proteomes" id="UP000820669"/>
    </source>
</evidence>
<evidence type="ECO:0000256" key="8">
    <source>
        <dbReference type="SAM" id="Phobius"/>
    </source>
</evidence>
<comment type="subcellular location">
    <subcellularLocation>
        <location evidence="1">Cell membrane</location>
        <topology evidence="1">Multi-pass membrane protein</topology>
    </subcellularLocation>
</comment>
<feature type="transmembrane region" description="Helical" evidence="8">
    <location>
        <begin position="223"/>
        <end position="246"/>
    </location>
</feature>
<evidence type="ECO:0000256" key="5">
    <source>
        <dbReference type="ARBA" id="ARBA00022989"/>
    </source>
</evidence>
<dbReference type="Gene3D" id="1.20.1560.10">
    <property type="entry name" value="ABC transporter type 1, transmembrane domain"/>
    <property type="match status" value="1"/>
</dbReference>
<dbReference type="InterPro" id="IPR011527">
    <property type="entry name" value="ABC1_TM_dom"/>
</dbReference>
<dbReference type="GO" id="GO:0005524">
    <property type="term" value="F:ATP binding"/>
    <property type="evidence" value="ECO:0007669"/>
    <property type="project" value="UniProtKB-KW"/>
</dbReference>
<dbReference type="Pfam" id="PF00005">
    <property type="entry name" value="ABC_tran"/>
    <property type="match status" value="1"/>
</dbReference>
<dbReference type="InterPro" id="IPR017871">
    <property type="entry name" value="ABC_transporter-like_CS"/>
</dbReference>
<dbReference type="EMBL" id="JAAXLA010000070">
    <property type="protein sequence ID" value="NMI01007.1"/>
    <property type="molecule type" value="Genomic_DNA"/>
</dbReference>
<dbReference type="InterPro" id="IPR003593">
    <property type="entry name" value="AAA+_ATPase"/>
</dbReference>
<keyword evidence="5 8" id="KW-1133">Transmembrane helix</keyword>
<keyword evidence="3" id="KW-0547">Nucleotide-binding</keyword>
<gene>
    <name evidence="11" type="ORF">HF526_27435</name>
</gene>
<dbReference type="PANTHER" id="PTHR43394">
    <property type="entry name" value="ATP-DEPENDENT PERMEASE MDL1, MITOCHONDRIAL"/>
    <property type="match status" value="1"/>
</dbReference>
<evidence type="ECO:0000313" key="11">
    <source>
        <dbReference type="EMBL" id="NMI01007.1"/>
    </source>
</evidence>
<name>A0ABX1SHG6_9PSEU</name>
<accession>A0ABX1SHG6</accession>
<dbReference type="InterPro" id="IPR039421">
    <property type="entry name" value="Type_1_exporter"/>
</dbReference>
<reference evidence="11 12" key="1">
    <citation type="submission" date="2020-04" db="EMBL/GenBank/DDBJ databases">
        <authorList>
            <person name="Klaysubun C."/>
            <person name="Duangmal K."/>
            <person name="Lipun K."/>
        </authorList>
    </citation>
    <scope>NUCLEOTIDE SEQUENCE [LARGE SCALE GENOMIC DNA]</scope>
    <source>
        <strain evidence="11 12">K10HN5</strain>
    </source>
</reference>
<feature type="transmembrane region" description="Helical" evidence="8">
    <location>
        <begin position="40"/>
        <end position="67"/>
    </location>
</feature>
<feature type="domain" description="ABC transmembrane type-1" evidence="10">
    <location>
        <begin position="2"/>
        <end position="284"/>
    </location>
</feature>
<dbReference type="InterPro" id="IPR003439">
    <property type="entry name" value="ABC_transporter-like_ATP-bd"/>
</dbReference>
<dbReference type="SUPFAM" id="SSF52540">
    <property type="entry name" value="P-loop containing nucleoside triphosphate hydrolases"/>
    <property type="match status" value="1"/>
</dbReference>
<dbReference type="RefSeq" id="WP_169384469.1">
    <property type="nucleotide sequence ID" value="NZ_JAAXLA010000070.1"/>
</dbReference>
<evidence type="ECO:0000256" key="1">
    <source>
        <dbReference type="ARBA" id="ARBA00004651"/>
    </source>
</evidence>
<dbReference type="Pfam" id="PF00664">
    <property type="entry name" value="ABC_membrane"/>
    <property type="match status" value="1"/>
</dbReference>
<keyword evidence="6 8" id="KW-0472">Membrane</keyword>
<organism evidence="11 12">
    <name type="scientific">Pseudonocardia acidicola</name>
    <dbReference type="NCBI Taxonomy" id="2724939"/>
    <lineage>
        <taxon>Bacteria</taxon>
        <taxon>Bacillati</taxon>
        <taxon>Actinomycetota</taxon>
        <taxon>Actinomycetes</taxon>
        <taxon>Pseudonocardiales</taxon>
        <taxon>Pseudonocardiaceae</taxon>
        <taxon>Pseudonocardia</taxon>
    </lineage>
</organism>
<keyword evidence="4 11" id="KW-0067">ATP-binding</keyword>
<keyword evidence="2 8" id="KW-0812">Transmembrane</keyword>
<dbReference type="PANTHER" id="PTHR43394:SF1">
    <property type="entry name" value="ATP-BINDING CASSETTE SUB-FAMILY B MEMBER 10, MITOCHONDRIAL"/>
    <property type="match status" value="1"/>
</dbReference>
<dbReference type="Proteomes" id="UP000820669">
    <property type="component" value="Unassembled WGS sequence"/>
</dbReference>
<comment type="caution">
    <text evidence="11">The sequence shown here is derived from an EMBL/GenBank/DDBJ whole genome shotgun (WGS) entry which is preliminary data.</text>
</comment>